<dbReference type="RefSeq" id="XP_025406622.1">
    <property type="nucleotide sequence ID" value="XM_025550837.1"/>
</dbReference>
<evidence type="ECO:0000256" key="2">
    <source>
        <dbReference type="ARBA" id="ARBA00006432"/>
    </source>
</evidence>
<reference evidence="8" key="1">
    <citation type="submission" date="2025-08" db="UniProtKB">
        <authorList>
            <consortium name="RefSeq"/>
        </authorList>
    </citation>
    <scope>IDENTIFICATION</scope>
    <source>
        <tissue evidence="8">Whole body</tissue>
    </source>
</reference>
<dbReference type="InterPro" id="IPR042099">
    <property type="entry name" value="ANL_N_sf"/>
</dbReference>
<dbReference type="InterPro" id="IPR045851">
    <property type="entry name" value="AMP-bd_C_sf"/>
</dbReference>
<keyword evidence="4" id="KW-0576">Peroxisome</keyword>
<keyword evidence="7" id="KW-1185">Reference proteome</keyword>
<name>A0A8B8F8E9_9HEMI</name>
<dbReference type="InterPro" id="IPR025110">
    <property type="entry name" value="AMP-bd_C"/>
</dbReference>
<protein>
    <submittedName>
        <fullName evidence="8">4-coumarate--CoA ligase-like 9</fullName>
    </submittedName>
</protein>
<dbReference type="InterPro" id="IPR000873">
    <property type="entry name" value="AMP-dep_synth/lig_dom"/>
</dbReference>
<dbReference type="GeneID" id="112680668"/>
<evidence type="ECO:0000256" key="4">
    <source>
        <dbReference type="ARBA" id="ARBA00023140"/>
    </source>
</evidence>
<dbReference type="Pfam" id="PF13193">
    <property type="entry name" value="AMP-binding_C"/>
    <property type="match status" value="1"/>
</dbReference>
<dbReference type="PROSITE" id="PS00455">
    <property type="entry name" value="AMP_BINDING"/>
    <property type="match status" value="1"/>
</dbReference>
<dbReference type="SUPFAM" id="SSF56801">
    <property type="entry name" value="Acetyl-CoA synthetase-like"/>
    <property type="match status" value="1"/>
</dbReference>
<keyword evidence="3" id="KW-0436">Ligase</keyword>
<dbReference type="PANTHER" id="PTHR24096:SF149">
    <property type="entry name" value="AMP-BINDING DOMAIN-CONTAINING PROTEIN-RELATED"/>
    <property type="match status" value="1"/>
</dbReference>
<evidence type="ECO:0000256" key="3">
    <source>
        <dbReference type="ARBA" id="ARBA00022598"/>
    </source>
</evidence>
<dbReference type="Pfam" id="PF00501">
    <property type="entry name" value="AMP-binding"/>
    <property type="match status" value="1"/>
</dbReference>
<gene>
    <name evidence="8" type="primary">LOC112680668</name>
</gene>
<dbReference type="AlphaFoldDB" id="A0A8B8F8E9"/>
<dbReference type="PANTHER" id="PTHR24096">
    <property type="entry name" value="LONG-CHAIN-FATTY-ACID--COA LIGASE"/>
    <property type="match status" value="1"/>
</dbReference>
<dbReference type="InterPro" id="IPR020845">
    <property type="entry name" value="AMP-binding_CS"/>
</dbReference>
<feature type="domain" description="AMP-binding enzyme C-terminal" evidence="6">
    <location>
        <begin position="445"/>
        <end position="519"/>
    </location>
</feature>
<accession>A0A8B8F8E9</accession>
<proteinExistence type="inferred from homology"/>
<feature type="domain" description="AMP-dependent synthetase/ligase" evidence="5">
    <location>
        <begin position="41"/>
        <end position="392"/>
    </location>
</feature>
<dbReference type="Gene3D" id="3.30.300.30">
    <property type="match status" value="1"/>
</dbReference>
<dbReference type="GO" id="GO:0005777">
    <property type="term" value="C:peroxisome"/>
    <property type="evidence" value="ECO:0007669"/>
    <property type="project" value="UniProtKB-SubCell"/>
</dbReference>
<sequence length="530" mass="58299">MAVSIQLSGPKLFMHNKTIAEMFMVQLENNKGLFGIDCITGTEYTYAKLKKDVFAMATAFRNDNLGRGDVVMSVDYGSYEGQVVLLAGLLIGATVAALDYNLKKKTLAALVNESRPDVLFCNTSSVHAIADILNMIEHRPQLKISTATTVGFVAYSDIVRSDGFSVQPTRSAYDKRWPSALVFSSGTTGVPKGVHLSDDAIKAALISFMTLMEEPVENRFMITSPVFWYTGILLLMLGVHSGKPRLFFSAKPTSEQILCAIDMFKPTFLMTGVAAANDMMSYQMTNGHKYNIESLITFVVGGSPMRPKLQKMITENLLQGRIPIKQGYGASEQGILALWSMKSDINTVVDGSVGKPAAGVKFKIVDLVTGESMGPNKEGEIRIKSVSNMIGYAYDMKKTVNSYDEDGWFKSGDVGYYTNDGCLFIVGRIKELMIYKDIRISPIDIETALLSHPAVLDAGVTSRDSFHGDLVIGVVKVKQDQQIKPDQLVSYVNDRVDEHEQLRGGVIFVEDIPRSPAGKLKRDELKLLVK</sequence>
<dbReference type="OrthoDB" id="10253869at2759"/>
<evidence type="ECO:0000313" key="8">
    <source>
        <dbReference type="RefSeq" id="XP_025406622.1"/>
    </source>
</evidence>
<evidence type="ECO:0000256" key="1">
    <source>
        <dbReference type="ARBA" id="ARBA00004275"/>
    </source>
</evidence>
<evidence type="ECO:0000259" key="5">
    <source>
        <dbReference type="Pfam" id="PF00501"/>
    </source>
</evidence>
<comment type="subcellular location">
    <subcellularLocation>
        <location evidence="1">Peroxisome</location>
    </subcellularLocation>
</comment>
<dbReference type="Proteomes" id="UP000694846">
    <property type="component" value="Unplaced"/>
</dbReference>
<evidence type="ECO:0000313" key="7">
    <source>
        <dbReference type="Proteomes" id="UP000694846"/>
    </source>
</evidence>
<dbReference type="GO" id="GO:0016405">
    <property type="term" value="F:CoA-ligase activity"/>
    <property type="evidence" value="ECO:0007669"/>
    <property type="project" value="TreeGrafter"/>
</dbReference>
<comment type="similarity">
    <text evidence="2">Belongs to the ATP-dependent AMP-binding enzyme family.</text>
</comment>
<organism evidence="7 8">
    <name type="scientific">Sipha flava</name>
    <name type="common">yellow sugarcane aphid</name>
    <dbReference type="NCBI Taxonomy" id="143950"/>
    <lineage>
        <taxon>Eukaryota</taxon>
        <taxon>Metazoa</taxon>
        <taxon>Ecdysozoa</taxon>
        <taxon>Arthropoda</taxon>
        <taxon>Hexapoda</taxon>
        <taxon>Insecta</taxon>
        <taxon>Pterygota</taxon>
        <taxon>Neoptera</taxon>
        <taxon>Paraneoptera</taxon>
        <taxon>Hemiptera</taxon>
        <taxon>Sternorrhyncha</taxon>
        <taxon>Aphidomorpha</taxon>
        <taxon>Aphidoidea</taxon>
        <taxon>Aphididae</taxon>
        <taxon>Sipha</taxon>
    </lineage>
</organism>
<evidence type="ECO:0000259" key="6">
    <source>
        <dbReference type="Pfam" id="PF13193"/>
    </source>
</evidence>
<dbReference type="Gene3D" id="3.40.50.12780">
    <property type="entry name" value="N-terminal domain of ligase-like"/>
    <property type="match status" value="1"/>
</dbReference>